<organism evidence="2 3">
    <name type="scientific">Apteryx owenii</name>
    <name type="common">Little spotted kiwi</name>
    <dbReference type="NCBI Taxonomy" id="8824"/>
    <lineage>
        <taxon>Eukaryota</taxon>
        <taxon>Metazoa</taxon>
        <taxon>Chordata</taxon>
        <taxon>Craniata</taxon>
        <taxon>Vertebrata</taxon>
        <taxon>Euteleostomi</taxon>
        <taxon>Archelosauria</taxon>
        <taxon>Archosauria</taxon>
        <taxon>Dinosauria</taxon>
        <taxon>Saurischia</taxon>
        <taxon>Theropoda</taxon>
        <taxon>Coelurosauria</taxon>
        <taxon>Aves</taxon>
        <taxon>Palaeognathae</taxon>
        <taxon>Apterygiformes</taxon>
        <taxon>Apterygidae</taxon>
        <taxon>Apteryx</taxon>
    </lineage>
</organism>
<dbReference type="PANTHER" id="PTHR34438:SF1">
    <property type="entry name" value="CHROMOSOME 2 OPEN READING FRAME 81"/>
    <property type="match status" value="1"/>
</dbReference>
<evidence type="ECO:0000256" key="1">
    <source>
        <dbReference type="SAM" id="MobiDB-lite"/>
    </source>
</evidence>
<protein>
    <submittedName>
        <fullName evidence="2">Uncharacterized protein</fullName>
    </submittedName>
</protein>
<feature type="region of interest" description="Disordered" evidence="1">
    <location>
        <begin position="1"/>
        <end position="20"/>
    </location>
</feature>
<reference evidence="2" key="1">
    <citation type="submission" date="2025-08" db="UniProtKB">
        <authorList>
            <consortium name="Ensembl"/>
        </authorList>
    </citation>
    <scope>IDENTIFICATION</scope>
</reference>
<feature type="region of interest" description="Disordered" evidence="1">
    <location>
        <begin position="108"/>
        <end position="128"/>
    </location>
</feature>
<evidence type="ECO:0000313" key="2">
    <source>
        <dbReference type="Ensembl" id="ENSAOWP00000028138.1"/>
    </source>
</evidence>
<name>A0A8B9QJI7_APTOW</name>
<reference evidence="2" key="2">
    <citation type="submission" date="2025-09" db="UniProtKB">
        <authorList>
            <consortium name="Ensembl"/>
        </authorList>
    </citation>
    <scope>IDENTIFICATION</scope>
</reference>
<accession>A0A8B9QJI7</accession>
<feature type="region of interest" description="Disordered" evidence="1">
    <location>
        <begin position="159"/>
        <end position="238"/>
    </location>
</feature>
<dbReference type="InterPro" id="IPR028042">
    <property type="entry name" value="DUF4639"/>
</dbReference>
<feature type="region of interest" description="Disordered" evidence="1">
    <location>
        <begin position="263"/>
        <end position="305"/>
    </location>
</feature>
<dbReference type="Proteomes" id="UP000694424">
    <property type="component" value="Unplaced"/>
</dbReference>
<proteinExistence type="predicted"/>
<feature type="region of interest" description="Disordered" evidence="1">
    <location>
        <begin position="362"/>
        <end position="405"/>
    </location>
</feature>
<keyword evidence="3" id="KW-1185">Reference proteome</keyword>
<dbReference type="AlphaFoldDB" id="A0A8B9QJI7"/>
<dbReference type="Pfam" id="PF15479">
    <property type="entry name" value="DUF4639"/>
    <property type="match status" value="1"/>
</dbReference>
<evidence type="ECO:0000313" key="3">
    <source>
        <dbReference type="Proteomes" id="UP000694424"/>
    </source>
</evidence>
<dbReference type="PANTHER" id="PTHR34438">
    <property type="entry name" value="SI:DKEY-97L20.6"/>
    <property type="match status" value="1"/>
</dbReference>
<feature type="compositionally biased region" description="Basic and acidic residues" evidence="1">
    <location>
        <begin position="1"/>
        <end position="17"/>
    </location>
</feature>
<feature type="compositionally biased region" description="Polar residues" evidence="1">
    <location>
        <begin position="285"/>
        <end position="302"/>
    </location>
</feature>
<sequence length="506" mass="55118">MSSRERTASRSRAEKSRPLTAVAPQVEIVPGRLTESEWLSLVAAEEGEEEAGDIFAEFLDHVMDECYKVYLAQQRVPFTVSQAKDAFLQITEWRFLTRDEGELNVEEDATWQEDDEPEPHVTDSWAEGSVPVLPIPRLSRRQSPPDRRVLLPQPCSLCPARARPSHEPHEGPQRLPSLESVDEPLQGSEEERLQQQLSHVDLEESSVGKVSSPKPPSSDNVIKIQTGRPSCSKEGKYEKFGTVPGISRLDRARLPKHWIRPQVEVLDPDVGARRREGPQAAPGRSQESQKFGSRGSELSSSKLLREVGAARGEHLPPPPKKTTHSGHVAPQHLHSLFPSGARFLRQESVTAAEFSSPFPAAALPSGSRAPASSLPAATRSAVPRLPRSLRCVPSHHGHSRGSDSNANSDFGAASFYLTCQILASSAERVVRPSAPGWGASLPARVLREGNYEQALTRPRPCNSGGFSGLHSKGRAALGPSQALTKKTETKRFLWLGFVASGPPGAG</sequence>
<dbReference type="Ensembl" id="ENSAOWT00000031879.1">
    <property type="protein sequence ID" value="ENSAOWP00000028138.1"/>
    <property type="gene ID" value="ENSAOWG00000018943.1"/>
</dbReference>
<feature type="compositionally biased region" description="Acidic residues" evidence="1">
    <location>
        <begin position="108"/>
        <end position="117"/>
    </location>
</feature>